<evidence type="ECO:0008006" key="11">
    <source>
        <dbReference type="Google" id="ProtNLM"/>
    </source>
</evidence>
<keyword evidence="7" id="KW-0862">Zinc</keyword>
<dbReference type="Pfam" id="PF05875">
    <property type="entry name" value="Ceramidase"/>
    <property type="match status" value="1"/>
</dbReference>
<protein>
    <recommendedName>
        <fullName evidence="11">Ceramidase</fullName>
    </recommendedName>
</protein>
<organism evidence="9 10">
    <name type="scientific">Mesobaculum littorinae</name>
    <dbReference type="NCBI Taxonomy" id="2486419"/>
    <lineage>
        <taxon>Bacteria</taxon>
        <taxon>Pseudomonadati</taxon>
        <taxon>Pseudomonadota</taxon>
        <taxon>Alphaproteobacteria</taxon>
        <taxon>Rhodobacterales</taxon>
        <taxon>Roseobacteraceae</taxon>
        <taxon>Mesobaculum</taxon>
    </lineage>
</organism>
<evidence type="ECO:0000256" key="1">
    <source>
        <dbReference type="ARBA" id="ARBA00004141"/>
    </source>
</evidence>
<evidence type="ECO:0000256" key="5">
    <source>
        <dbReference type="ARBA" id="ARBA00023136"/>
    </source>
</evidence>
<feature type="transmembrane region" description="Helical" evidence="8">
    <location>
        <begin position="46"/>
        <end position="65"/>
    </location>
</feature>
<sequence length="222" mass="24205">MDWTRQIDGYCERLGPGYWAEPVNAVTNAAFVIAALILWRRSRGVPMARGMAAVLGVIGVGSFLFHTHATAWASLADVLPILGFILLYIFAANRRFWNMPPWAALLGTLAFLPYAAALTPVLRAIPGIAISAVYWPVPLLIAAYAVALRRRSPATARGLGLGAALLTLSLTFRSLDMPLCEAWPLGTHPMWHILNAVMLGWMIEVYLRHSGEDHGGHLRGAP</sequence>
<evidence type="ECO:0000256" key="6">
    <source>
        <dbReference type="PIRSR" id="PIRSR608901-1"/>
    </source>
</evidence>
<evidence type="ECO:0000313" key="10">
    <source>
        <dbReference type="Proteomes" id="UP000285908"/>
    </source>
</evidence>
<dbReference type="Proteomes" id="UP000285908">
    <property type="component" value="Unassembled WGS sequence"/>
</dbReference>
<dbReference type="InterPro" id="IPR008901">
    <property type="entry name" value="ACER"/>
</dbReference>
<feature type="transmembrane region" description="Helical" evidence="8">
    <location>
        <begin position="128"/>
        <end position="146"/>
    </location>
</feature>
<dbReference type="GO" id="GO:0016020">
    <property type="term" value="C:membrane"/>
    <property type="evidence" value="ECO:0007669"/>
    <property type="project" value="UniProtKB-SubCell"/>
</dbReference>
<dbReference type="RefSeq" id="WP_127907708.1">
    <property type="nucleotide sequence ID" value="NZ_RQXX01000007.1"/>
</dbReference>
<comment type="caution">
    <text evidence="9">The sequence shown here is derived from an EMBL/GenBank/DDBJ whole genome shotgun (WGS) entry which is preliminary data.</text>
</comment>
<evidence type="ECO:0000313" key="9">
    <source>
        <dbReference type="EMBL" id="RVV96914.1"/>
    </source>
</evidence>
<dbReference type="AlphaFoldDB" id="A0A438ADZ6"/>
<accession>A0A438ADZ6</accession>
<feature type="binding site" evidence="7">
    <location>
        <position position="192"/>
    </location>
    <ligand>
        <name>Zn(2+)</name>
        <dbReference type="ChEBI" id="CHEBI:29105"/>
        <note>catalytic</note>
    </ligand>
</feature>
<reference evidence="9 10" key="1">
    <citation type="submission" date="2018-11" db="EMBL/GenBank/DDBJ databases">
        <title>Mesobaculum littorinae gen. nov., sp. nov., isolated from Littorina scabra that represents a novel genus of the order Rhodobacteraceae.</title>
        <authorList>
            <person name="Li F."/>
        </authorList>
    </citation>
    <scope>NUCLEOTIDE SEQUENCE [LARGE SCALE GENOMIC DNA]</scope>
    <source>
        <strain evidence="9 10">M0103</strain>
    </source>
</reference>
<keyword evidence="6" id="KW-0479">Metal-binding</keyword>
<evidence type="ECO:0000256" key="4">
    <source>
        <dbReference type="ARBA" id="ARBA00022989"/>
    </source>
</evidence>
<feature type="transmembrane region" description="Helical" evidence="8">
    <location>
        <begin position="71"/>
        <end position="90"/>
    </location>
</feature>
<keyword evidence="5 8" id="KW-0472">Membrane</keyword>
<keyword evidence="2 8" id="KW-0812">Transmembrane</keyword>
<name>A0A438ADZ6_9RHOB</name>
<evidence type="ECO:0000256" key="7">
    <source>
        <dbReference type="PIRSR" id="PIRSR608901-2"/>
    </source>
</evidence>
<dbReference type="GO" id="GO:0046872">
    <property type="term" value="F:metal ion binding"/>
    <property type="evidence" value="ECO:0007669"/>
    <property type="project" value="UniProtKB-KW"/>
</dbReference>
<proteinExistence type="predicted"/>
<feature type="transmembrane region" description="Helical" evidence="8">
    <location>
        <begin position="102"/>
        <end position="122"/>
    </location>
</feature>
<dbReference type="GO" id="GO:0016811">
    <property type="term" value="F:hydrolase activity, acting on carbon-nitrogen (but not peptide) bonds, in linear amides"/>
    <property type="evidence" value="ECO:0007669"/>
    <property type="project" value="InterPro"/>
</dbReference>
<feature type="binding site" evidence="7">
    <location>
        <position position="66"/>
    </location>
    <ligand>
        <name>Zn(2+)</name>
        <dbReference type="ChEBI" id="CHEBI:29105"/>
        <note>catalytic</note>
    </ligand>
</feature>
<gene>
    <name evidence="9" type="ORF">EKE94_16370</name>
</gene>
<dbReference type="EMBL" id="RQXX01000007">
    <property type="protein sequence ID" value="RVV96914.1"/>
    <property type="molecule type" value="Genomic_DNA"/>
</dbReference>
<dbReference type="GO" id="GO:0006672">
    <property type="term" value="P:ceramide metabolic process"/>
    <property type="evidence" value="ECO:0007669"/>
    <property type="project" value="InterPro"/>
</dbReference>
<evidence type="ECO:0000256" key="2">
    <source>
        <dbReference type="ARBA" id="ARBA00022692"/>
    </source>
</evidence>
<keyword evidence="3" id="KW-0378">Hydrolase</keyword>
<feature type="transmembrane region" description="Helical" evidence="8">
    <location>
        <begin position="22"/>
        <end position="39"/>
    </location>
</feature>
<feature type="binding site" evidence="7">
    <location>
        <position position="188"/>
    </location>
    <ligand>
        <name>Zn(2+)</name>
        <dbReference type="ChEBI" id="CHEBI:29105"/>
        <note>catalytic</note>
    </ligand>
</feature>
<comment type="subcellular location">
    <subcellularLocation>
        <location evidence="1">Membrane</location>
        <topology evidence="1">Multi-pass membrane protein</topology>
    </subcellularLocation>
</comment>
<keyword evidence="6" id="KW-0106">Calcium</keyword>
<evidence type="ECO:0000256" key="3">
    <source>
        <dbReference type="ARBA" id="ARBA00022801"/>
    </source>
</evidence>
<keyword evidence="10" id="KW-1185">Reference proteome</keyword>
<comment type="cofactor">
    <cofactor evidence="7">
        <name>Zn(2+)</name>
        <dbReference type="ChEBI" id="CHEBI:29105"/>
    </cofactor>
</comment>
<dbReference type="OrthoDB" id="277121at2"/>
<evidence type="ECO:0000256" key="8">
    <source>
        <dbReference type="SAM" id="Phobius"/>
    </source>
</evidence>
<keyword evidence="4 8" id="KW-1133">Transmembrane helix</keyword>
<feature type="binding site" evidence="6">
    <location>
        <position position="21"/>
    </location>
    <ligand>
        <name>Ca(2+)</name>
        <dbReference type="ChEBI" id="CHEBI:29108"/>
    </ligand>
</feature>